<name>A0ABN1N1V3_9BACT</name>
<dbReference type="Pfam" id="PF08447">
    <property type="entry name" value="PAS_3"/>
    <property type="match status" value="1"/>
</dbReference>
<accession>A0ABN1N1V3</accession>
<keyword evidence="3" id="KW-0597">Phosphoprotein</keyword>
<dbReference type="PROSITE" id="PS50113">
    <property type="entry name" value="PAC"/>
    <property type="match status" value="1"/>
</dbReference>
<dbReference type="PANTHER" id="PTHR43304:SF1">
    <property type="entry name" value="PAC DOMAIN-CONTAINING PROTEIN"/>
    <property type="match status" value="1"/>
</dbReference>
<dbReference type="InterPro" id="IPR000014">
    <property type="entry name" value="PAS"/>
</dbReference>
<keyword evidence="9" id="KW-1185">Reference proteome</keyword>
<dbReference type="NCBIfam" id="TIGR00229">
    <property type="entry name" value="sensory_box"/>
    <property type="match status" value="1"/>
</dbReference>
<sequence>MQNWGSIQVLGKLVITSEYFLQVTFDKAGTALTFSSGIGPMPTVLAQEEKPIRFEDCFLASDWPKFENQRNRAWKNNRQSFMVDLHKIAHPKDSTVLCRWEFFFVSEDFGTCLGLGHPEDPFSSFDLGLDEFIDNTTNSNELLDIVLESKLLGFWEFDLKKTTGHISDELAHVLGYGVEDFNNINNISWKKHIHPEDLPAVSEKLALYLSATGNAPFREEFRITTKDKLVIWVIGFGKTTKWDDEGRPLKMQGLFIDITEKKKQEILMQEHHLFLRDLAFQQSHSLRARVANILGVLQILETANQTPESKELLDILKNESKLLDQSLKKSIKESVLQNKSLEREIKPK</sequence>
<dbReference type="PANTHER" id="PTHR43304">
    <property type="entry name" value="PHYTOCHROME-LIKE PROTEIN CPH1"/>
    <property type="match status" value="1"/>
</dbReference>
<comment type="catalytic activity">
    <reaction evidence="1">
        <text>ATP + protein L-histidine = ADP + protein N-phospho-L-histidine.</text>
        <dbReference type="EC" id="2.7.13.3"/>
    </reaction>
</comment>
<dbReference type="InterPro" id="IPR000700">
    <property type="entry name" value="PAS-assoc_C"/>
</dbReference>
<dbReference type="EMBL" id="BAAAFI010000013">
    <property type="protein sequence ID" value="GAA0879515.1"/>
    <property type="molecule type" value="Genomic_DNA"/>
</dbReference>
<evidence type="ECO:0000313" key="8">
    <source>
        <dbReference type="EMBL" id="GAA0879515.1"/>
    </source>
</evidence>
<dbReference type="Gene3D" id="3.30.450.20">
    <property type="entry name" value="PAS domain"/>
    <property type="match status" value="1"/>
</dbReference>
<dbReference type="InterPro" id="IPR035965">
    <property type="entry name" value="PAS-like_dom_sf"/>
</dbReference>
<evidence type="ECO:0000256" key="3">
    <source>
        <dbReference type="ARBA" id="ARBA00022553"/>
    </source>
</evidence>
<evidence type="ECO:0000256" key="4">
    <source>
        <dbReference type="ARBA" id="ARBA00022679"/>
    </source>
</evidence>
<dbReference type="EC" id="2.7.13.3" evidence="2"/>
<dbReference type="InterPro" id="IPR052162">
    <property type="entry name" value="Sensor_kinase/Photoreceptor"/>
</dbReference>
<evidence type="ECO:0000259" key="7">
    <source>
        <dbReference type="PROSITE" id="PS50113"/>
    </source>
</evidence>
<dbReference type="RefSeq" id="WP_343851991.1">
    <property type="nucleotide sequence ID" value="NZ_BAAAFI010000013.1"/>
</dbReference>
<proteinExistence type="predicted"/>
<keyword evidence="5" id="KW-0418">Kinase</keyword>
<dbReference type="Proteomes" id="UP001500469">
    <property type="component" value="Unassembled WGS sequence"/>
</dbReference>
<dbReference type="SUPFAM" id="SSF55785">
    <property type="entry name" value="PYP-like sensor domain (PAS domain)"/>
    <property type="match status" value="1"/>
</dbReference>
<feature type="domain" description="PAS" evidence="6">
    <location>
        <begin position="139"/>
        <end position="212"/>
    </location>
</feature>
<keyword evidence="4" id="KW-0808">Transferase</keyword>
<feature type="domain" description="PAC" evidence="7">
    <location>
        <begin position="217"/>
        <end position="270"/>
    </location>
</feature>
<evidence type="ECO:0000256" key="1">
    <source>
        <dbReference type="ARBA" id="ARBA00000085"/>
    </source>
</evidence>
<dbReference type="CDD" id="cd00130">
    <property type="entry name" value="PAS"/>
    <property type="match status" value="1"/>
</dbReference>
<reference evidence="9" key="1">
    <citation type="journal article" date="2019" name="Int. J. Syst. Evol. Microbiol.">
        <title>The Global Catalogue of Microorganisms (GCM) 10K type strain sequencing project: providing services to taxonomists for standard genome sequencing and annotation.</title>
        <authorList>
            <consortium name="The Broad Institute Genomics Platform"/>
            <consortium name="The Broad Institute Genome Sequencing Center for Infectious Disease"/>
            <person name="Wu L."/>
            <person name="Ma J."/>
        </authorList>
    </citation>
    <scope>NUCLEOTIDE SEQUENCE [LARGE SCALE GENOMIC DNA]</scope>
    <source>
        <strain evidence="9">JCM 16112</strain>
    </source>
</reference>
<comment type="caution">
    <text evidence="8">The sequence shown here is derived from an EMBL/GenBank/DDBJ whole genome shotgun (WGS) entry which is preliminary data.</text>
</comment>
<protein>
    <recommendedName>
        <fullName evidence="2">histidine kinase</fullName>
        <ecNumber evidence="2">2.7.13.3</ecNumber>
    </recommendedName>
</protein>
<dbReference type="InterPro" id="IPR013655">
    <property type="entry name" value="PAS_fold_3"/>
</dbReference>
<evidence type="ECO:0000259" key="6">
    <source>
        <dbReference type="PROSITE" id="PS50112"/>
    </source>
</evidence>
<evidence type="ECO:0000256" key="2">
    <source>
        <dbReference type="ARBA" id="ARBA00012438"/>
    </source>
</evidence>
<gene>
    <name evidence="8" type="ORF">GCM10009119_24830</name>
</gene>
<dbReference type="PROSITE" id="PS50112">
    <property type="entry name" value="PAS"/>
    <property type="match status" value="1"/>
</dbReference>
<organism evidence="8 9">
    <name type="scientific">Algoriphagus jejuensis</name>
    <dbReference type="NCBI Taxonomy" id="419934"/>
    <lineage>
        <taxon>Bacteria</taxon>
        <taxon>Pseudomonadati</taxon>
        <taxon>Bacteroidota</taxon>
        <taxon>Cytophagia</taxon>
        <taxon>Cytophagales</taxon>
        <taxon>Cyclobacteriaceae</taxon>
        <taxon>Algoriphagus</taxon>
    </lineage>
</organism>
<evidence type="ECO:0000313" key="9">
    <source>
        <dbReference type="Proteomes" id="UP001500469"/>
    </source>
</evidence>
<evidence type="ECO:0000256" key="5">
    <source>
        <dbReference type="ARBA" id="ARBA00022777"/>
    </source>
</evidence>